<gene>
    <name evidence="1" type="ORF">SDC9_142534</name>
</gene>
<comment type="caution">
    <text evidence="1">The sequence shown here is derived from an EMBL/GenBank/DDBJ whole genome shotgun (WGS) entry which is preliminary data.</text>
</comment>
<sequence length="145" mass="16170">MQLFRNDFPCAENCGDSALLRERGQKHGERLELARVDAGEVGGLLGTTAEVTPSPGRGCKLLKEIVEKLRRSDAHSEHMVLMNARLDLSMPDAASPEFVEISTFGQQKVTTSQQITINFALWDFYGFHLRQVDVSVLDVCHAKIR</sequence>
<reference evidence="1" key="1">
    <citation type="submission" date="2019-08" db="EMBL/GenBank/DDBJ databases">
        <authorList>
            <person name="Kucharzyk K."/>
            <person name="Murdoch R.W."/>
            <person name="Higgins S."/>
            <person name="Loffler F."/>
        </authorList>
    </citation>
    <scope>NUCLEOTIDE SEQUENCE</scope>
</reference>
<dbReference type="AlphaFoldDB" id="A0A645E0U1"/>
<protein>
    <submittedName>
        <fullName evidence="1">Uncharacterized protein</fullName>
    </submittedName>
</protein>
<evidence type="ECO:0000313" key="1">
    <source>
        <dbReference type="EMBL" id="MPM95380.1"/>
    </source>
</evidence>
<name>A0A645E0U1_9ZZZZ</name>
<dbReference type="EMBL" id="VSSQ01041885">
    <property type="protein sequence ID" value="MPM95380.1"/>
    <property type="molecule type" value="Genomic_DNA"/>
</dbReference>
<proteinExistence type="predicted"/>
<accession>A0A645E0U1</accession>
<organism evidence="1">
    <name type="scientific">bioreactor metagenome</name>
    <dbReference type="NCBI Taxonomy" id="1076179"/>
    <lineage>
        <taxon>unclassified sequences</taxon>
        <taxon>metagenomes</taxon>
        <taxon>ecological metagenomes</taxon>
    </lineage>
</organism>